<proteinExistence type="predicted"/>
<keyword evidence="1" id="KW-0812">Transmembrane</keyword>
<comment type="caution">
    <text evidence="2">The sequence shown here is derived from an EMBL/GenBank/DDBJ whole genome shotgun (WGS) entry which is preliminary data.</text>
</comment>
<protein>
    <submittedName>
        <fullName evidence="2">Uncharacterized protein</fullName>
    </submittedName>
</protein>
<accession>A0A0G1HW74</accession>
<feature type="transmembrane region" description="Helical" evidence="1">
    <location>
        <begin position="69"/>
        <end position="92"/>
    </location>
</feature>
<feature type="transmembrane region" description="Helical" evidence="1">
    <location>
        <begin position="24"/>
        <end position="49"/>
    </location>
</feature>
<feature type="transmembrane region" description="Helical" evidence="1">
    <location>
        <begin position="104"/>
        <end position="126"/>
    </location>
</feature>
<dbReference type="Proteomes" id="UP000034006">
    <property type="component" value="Unassembled WGS sequence"/>
</dbReference>
<gene>
    <name evidence="2" type="ORF">UW44_C0015G0041</name>
</gene>
<keyword evidence="1" id="KW-0472">Membrane</keyword>
<dbReference type="AlphaFoldDB" id="A0A0G1HW74"/>
<keyword evidence="1" id="KW-1133">Transmembrane helix</keyword>
<evidence type="ECO:0000313" key="3">
    <source>
        <dbReference type="Proteomes" id="UP000034006"/>
    </source>
</evidence>
<reference evidence="2 3" key="1">
    <citation type="journal article" date="2015" name="Nature">
        <title>rRNA introns, odd ribosomes, and small enigmatic genomes across a large radiation of phyla.</title>
        <authorList>
            <person name="Brown C.T."/>
            <person name="Hug L.A."/>
            <person name="Thomas B.C."/>
            <person name="Sharon I."/>
            <person name="Castelle C.J."/>
            <person name="Singh A."/>
            <person name="Wilkins M.J."/>
            <person name="Williams K.H."/>
            <person name="Banfield J.F."/>
        </authorList>
    </citation>
    <scope>NUCLEOTIDE SEQUENCE [LARGE SCALE GENOMIC DNA]</scope>
</reference>
<organism evidence="2 3">
    <name type="scientific">Candidatus Collierbacteria bacterium GW2011_GWB2_44_22</name>
    <dbReference type="NCBI Taxonomy" id="1618387"/>
    <lineage>
        <taxon>Bacteria</taxon>
        <taxon>Candidatus Collieribacteriota</taxon>
    </lineage>
</organism>
<dbReference type="EMBL" id="LCIH01000015">
    <property type="protein sequence ID" value="KKT51170.1"/>
    <property type="molecule type" value="Genomic_DNA"/>
</dbReference>
<evidence type="ECO:0000313" key="2">
    <source>
        <dbReference type="EMBL" id="KKT51170.1"/>
    </source>
</evidence>
<evidence type="ECO:0000256" key="1">
    <source>
        <dbReference type="SAM" id="Phobius"/>
    </source>
</evidence>
<dbReference type="STRING" id="1618387.UW44_C0015G0041"/>
<name>A0A0G1HW74_9BACT</name>
<sequence>MQKSIKNEVMERVESGAIKIRPKIYFILGGIFSIIGLVGSLLSIIYISSLGRFLLKSHGPMGVYRWNELVSALPLWFVPLAIISVALGLTLLRRFDFSYRKNPMLVLLGLILTILIVIYAIGVLGLDEVMFRRRGPRYQEQKPEGAIQRGLTEYPPLYVVETSPKIEAGK</sequence>